<keyword evidence="8" id="KW-0808">Transferase</keyword>
<evidence type="ECO:0000256" key="14">
    <source>
        <dbReference type="ARBA" id="ARBA00032575"/>
    </source>
</evidence>
<evidence type="ECO:0000313" key="16">
    <source>
        <dbReference type="EMBL" id="KLO20767.1"/>
    </source>
</evidence>
<evidence type="ECO:0000256" key="2">
    <source>
        <dbReference type="ARBA" id="ARBA00004760"/>
    </source>
</evidence>
<dbReference type="PANTHER" id="PTHR12726:SF0">
    <property type="entry name" value="CERAMIDE GLUCOSYLTRANSFERASE"/>
    <property type="match status" value="1"/>
</dbReference>
<reference evidence="16 17" key="1">
    <citation type="submission" date="2015-04" db="EMBL/GenBank/DDBJ databases">
        <title>Complete genome sequence of Schizopora paradoxa KUC8140, a cosmopolitan wood degrader in East Asia.</title>
        <authorList>
            <consortium name="DOE Joint Genome Institute"/>
            <person name="Min B."/>
            <person name="Park H."/>
            <person name="Jang Y."/>
            <person name="Kim J.-J."/>
            <person name="Kim K.H."/>
            <person name="Pangilinan J."/>
            <person name="Lipzen A."/>
            <person name="Riley R."/>
            <person name="Grigoriev I.V."/>
            <person name="Spatafora J.W."/>
            <person name="Choi I.-G."/>
        </authorList>
    </citation>
    <scope>NUCLEOTIDE SEQUENCE [LARGE SCALE GENOMIC DNA]</scope>
    <source>
        <strain evidence="16 17">KUC8140</strain>
    </source>
</reference>
<feature type="transmembrane region" description="Helical" evidence="15">
    <location>
        <begin position="396"/>
        <end position="416"/>
    </location>
</feature>
<feature type="transmembrane region" description="Helical" evidence="15">
    <location>
        <begin position="357"/>
        <end position="375"/>
    </location>
</feature>
<evidence type="ECO:0000256" key="6">
    <source>
        <dbReference type="ARBA" id="ARBA00019988"/>
    </source>
</evidence>
<dbReference type="EC" id="2.4.1.80" evidence="5"/>
<keyword evidence="11 15" id="KW-0472">Membrane</keyword>
<dbReference type="InterPro" id="IPR029044">
    <property type="entry name" value="Nucleotide-diphossugar_trans"/>
</dbReference>
<gene>
    <name evidence="16" type="ORF">SCHPADRAFT_992079</name>
</gene>
<dbReference type="Gene3D" id="3.90.550.10">
    <property type="entry name" value="Spore Coat Polysaccharide Biosynthesis Protein SpsA, Chain A"/>
    <property type="match status" value="1"/>
</dbReference>
<keyword evidence="10 15" id="KW-1133">Transmembrane helix</keyword>
<keyword evidence="7" id="KW-0328">Glycosyltransferase</keyword>
<evidence type="ECO:0000256" key="12">
    <source>
        <dbReference type="ARBA" id="ARBA00031017"/>
    </source>
</evidence>
<keyword evidence="17" id="KW-1185">Reference proteome</keyword>
<comment type="similarity">
    <text evidence="4">Belongs to the glycosyltransferase 2 family.</text>
</comment>
<evidence type="ECO:0000256" key="5">
    <source>
        <dbReference type="ARBA" id="ARBA00012699"/>
    </source>
</evidence>
<evidence type="ECO:0000256" key="4">
    <source>
        <dbReference type="ARBA" id="ARBA00006739"/>
    </source>
</evidence>
<evidence type="ECO:0000313" key="17">
    <source>
        <dbReference type="Proteomes" id="UP000053477"/>
    </source>
</evidence>
<dbReference type="GO" id="GO:0008120">
    <property type="term" value="F:ceramide glucosyltransferase activity"/>
    <property type="evidence" value="ECO:0007669"/>
    <property type="project" value="UniProtKB-EC"/>
</dbReference>
<accession>A0A0H2S936</accession>
<feature type="transmembrane region" description="Helical" evidence="15">
    <location>
        <begin position="20"/>
        <end position="41"/>
    </location>
</feature>
<dbReference type="STRING" id="27342.A0A0H2S936"/>
<comment type="pathway">
    <text evidence="2">Lipid metabolism; sphingolipid metabolism.</text>
</comment>
<evidence type="ECO:0000256" key="8">
    <source>
        <dbReference type="ARBA" id="ARBA00022679"/>
    </source>
</evidence>
<dbReference type="OrthoDB" id="1483400at2759"/>
<dbReference type="AlphaFoldDB" id="A0A0H2S936"/>
<comment type="subcellular location">
    <subcellularLocation>
        <location evidence="1">Membrane</location>
        <topology evidence="1">Multi-pass membrane protein</topology>
    </subcellularLocation>
</comment>
<evidence type="ECO:0000256" key="9">
    <source>
        <dbReference type="ARBA" id="ARBA00022692"/>
    </source>
</evidence>
<evidence type="ECO:0000256" key="1">
    <source>
        <dbReference type="ARBA" id="ARBA00004141"/>
    </source>
</evidence>
<evidence type="ECO:0000256" key="15">
    <source>
        <dbReference type="SAM" id="Phobius"/>
    </source>
</evidence>
<dbReference type="PANTHER" id="PTHR12726">
    <property type="entry name" value="CERAMIDE GLUCOSYLTRANSFERASE"/>
    <property type="match status" value="1"/>
</dbReference>
<dbReference type="InParanoid" id="A0A0H2S936"/>
<comment type="pathway">
    <text evidence="3">Sphingolipid metabolism.</text>
</comment>
<dbReference type="CDD" id="cd02520">
    <property type="entry name" value="Glucosylceramide_synthase"/>
    <property type="match status" value="1"/>
</dbReference>
<dbReference type="Pfam" id="PF13506">
    <property type="entry name" value="Glyco_transf_21"/>
    <property type="match status" value="1"/>
</dbReference>
<dbReference type="InterPro" id="IPR025993">
    <property type="entry name" value="Ceramide_glucosylTrfase"/>
</dbReference>
<dbReference type="GO" id="GO:0006679">
    <property type="term" value="P:glucosylceramide biosynthetic process"/>
    <property type="evidence" value="ECO:0007669"/>
    <property type="project" value="TreeGrafter"/>
</dbReference>
<evidence type="ECO:0000256" key="11">
    <source>
        <dbReference type="ARBA" id="ARBA00023136"/>
    </source>
</evidence>
<name>A0A0H2S936_9AGAM</name>
<evidence type="ECO:0000256" key="7">
    <source>
        <dbReference type="ARBA" id="ARBA00022676"/>
    </source>
</evidence>
<evidence type="ECO:0000256" key="13">
    <source>
        <dbReference type="ARBA" id="ARBA00031543"/>
    </source>
</evidence>
<dbReference type="EMBL" id="KQ085882">
    <property type="protein sequence ID" value="KLO20767.1"/>
    <property type="molecule type" value="Genomic_DNA"/>
</dbReference>
<dbReference type="Proteomes" id="UP000053477">
    <property type="component" value="Unassembled WGS sequence"/>
</dbReference>
<organism evidence="16 17">
    <name type="scientific">Schizopora paradoxa</name>
    <dbReference type="NCBI Taxonomy" id="27342"/>
    <lineage>
        <taxon>Eukaryota</taxon>
        <taxon>Fungi</taxon>
        <taxon>Dikarya</taxon>
        <taxon>Basidiomycota</taxon>
        <taxon>Agaricomycotina</taxon>
        <taxon>Agaricomycetes</taxon>
        <taxon>Hymenochaetales</taxon>
        <taxon>Schizoporaceae</taxon>
        <taxon>Schizopora</taxon>
    </lineage>
</organism>
<protein>
    <recommendedName>
        <fullName evidence="6">Ceramide glucosyltransferase</fullName>
        <ecNumber evidence="5">2.4.1.80</ecNumber>
    </recommendedName>
    <alternativeName>
        <fullName evidence="13">Glucosylceramide synthase</fullName>
    </alternativeName>
    <alternativeName>
        <fullName evidence="14">UDP-glucose ceramide glucosyltransferase</fullName>
    </alternativeName>
    <alternativeName>
        <fullName evidence="12">UDP-glucose:N-acylsphingosine D-glucosyltransferase</fullName>
    </alternativeName>
</protein>
<sequence length="471" mass="52807">MDVHEDDRDGSSSFGLADVLAIVTVVWYAAVWSISVLGCVTGRKRYRLRPRSPLSSAEPSRVPGVSIIRPLKGLDTNLFENLESTFTQDYPNFEVLLCVADAEDQALSVVRSLIEKYPHVDARAVVGEEVVGVNPKVNNLMRAYKEAKNDILWVLDSNVFVESGVCARSVDALLGPNTTPNQPPSSKRRIGLVHHVPFAFGSEKGWGSRVDEAFLNTNHAKMYMAINAVALESCVVGKSNMFRRTDIERLHGNRGKPTPHPASDSVTETGLASFGRYLAEDNMIGEALWHELGLRHELSCDVAGNVIGNVPLSGYIERRVRWIRVRKRMVMAATIVEPFQECIMLSIVASWSLQHLFGIPAWLVLLIHYPAWIWVDLDVYESLAGHPLPSERRLDFFMAWGVRELLAFPIWLSGIFGEEVHWRGRKYRMLNNGEVELVEDSAPRSHWSNILPGRRRKHGYSALNQNDDSGS</sequence>
<keyword evidence="9 15" id="KW-0812">Transmembrane</keyword>
<proteinExistence type="inferred from homology"/>
<dbReference type="GO" id="GO:0016020">
    <property type="term" value="C:membrane"/>
    <property type="evidence" value="ECO:0007669"/>
    <property type="project" value="UniProtKB-SubCell"/>
</dbReference>
<evidence type="ECO:0000256" key="3">
    <source>
        <dbReference type="ARBA" id="ARBA00004991"/>
    </source>
</evidence>
<evidence type="ECO:0000256" key="10">
    <source>
        <dbReference type="ARBA" id="ARBA00022989"/>
    </source>
</evidence>
<dbReference type="UniPathway" id="UPA00222"/>
<dbReference type="SUPFAM" id="SSF53448">
    <property type="entry name" value="Nucleotide-diphospho-sugar transferases"/>
    <property type="match status" value="1"/>
</dbReference>